<reference evidence="13" key="1">
    <citation type="journal article" date="2019" name="Int. J. Syst. Evol. Microbiol.">
        <title>The Global Catalogue of Microorganisms (GCM) 10K type strain sequencing project: providing services to taxonomists for standard genome sequencing and annotation.</title>
        <authorList>
            <consortium name="The Broad Institute Genomics Platform"/>
            <consortium name="The Broad Institute Genome Sequencing Center for Infectious Disease"/>
            <person name="Wu L."/>
            <person name="Ma J."/>
        </authorList>
    </citation>
    <scope>NUCLEOTIDE SEQUENCE [LARGE SCALE GENOMIC DNA]</scope>
    <source>
        <strain evidence="13">CCUG 61697</strain>
    </source>
</reference>
<dbReference type="EC" id="2.4.2.21" evidence="3 10"/>
<dbReference type="EMBL" id="JBHTJO010000001">
    <property type="protein sequence ID" value="MFD0987047.1"/>
    <property type="molecule type" value="Genomic_DNA"/>
</dbReference>
<comment type="similarity">
    <text evidence="2 10">Belongs to the CobT family.</text>
</comment>
<evidence type="ECO:0000256" key="5">
    <source>
        <dbReference type="ARBA" id="ARBA00022573"/>
    </source>
</evidence>
<proteinExistence type="inferred from homology"/>
<comment type="pathway">
    <text evidence="1 10">Nucleoside biosynthesis; alpha-ribazole biosynthesis; alpha-ribazole from 5,6-dimethylbenzimidazole: step 1/2.</text>
</comment>
<evidence type="ECO:0000256" key="4">
    <source>
        <dbReference type="ARBA" id="ARBA00015486"/>
    </source>
</evidence>
<evidence type="ECO:0000313" key="12">
    <source>
        <dbReference type="EMBL" id="MFD0987047.1"/>
    </source>
</evidence>
<evidence type="ECO:0000256" key="9">
    <source>
        <dbReference type="ARBA" id="ARBA00047340"/>
    </source>
</evidence>
<evidence type="ECO:0000256" key="10">
    <source>
        <dbReference type="HAMAP-Rule" id="MF_00230"/>
    </source>
</evidence>
<comment type="caution">
    <text evidence="12">The sequence shown here is derived from an EMBL/GenBank/DDBJ whole genome shotgun (WGS) entry which is preliminary data.</text>
</comment>
<dbReference type="SUPFAM" id="SSF52733">
    <property type="entry name" value="Nicotinate mononucleotide:5,6-dimethylbenzimidazole phosphoribosyltransferase (CobT)"/>
    <property type="match status" value="1"/>
</dbReference>
<dbReference type="NCBIfam" id="TIGR03160">
    <property type="entry name" value="cobT_DBIPRT"/>
    <property type="match status" value="1"/>
</dbReference>
<dbReference type="Proteomes" id="UP001597102">
    <property type="component" value="Unassembled WGS sequence"/>
</dbReference>
<evidence type="ECO:0000256" key="11">
    <source>
        <dbReference type="SAM" id="MobiDB-lite"/>
    </source>
</evidence>
<dbReference type="HAMAP" id="MF_00230">
    <property type="entry name" value="CobT"/>
    <property type="match status" value="1"/>
</dbReference>
<comment type="catalytic activity">
    <reaction evidence="9 10">
        <text>5,6-dimethylbenzimidazole + nicotinate beta-D-ribonucleotide = alpha-ribazole 5'-phosphate + nicotinate + H(+)</text>
        <dbReference type="Rhea" id="RHEA:11196"/>
        <dbReference type="ChEBI" id="CHEBI:15378"/>
        <dbReference type="ChEBI" id="CHEBI:15890"/>
        <dbReference type="ChEBI" id="CHEBI:32544"/>
        <dbReference type="ChEBI" id="CHEBI:57502"/>
        <dbReference type="ChEBI" id="CHEBI:57918"/>
        <dbReference type="EC" id="2.4.2.21"/>
    </reaction>
</comment>
<organism evidence="12 13">
    <name type="scientific">Methyloligella solikamskensis</name>
    <dbReference type="NCBI Taxonomy" id="1177756"/>
    <lineage>
        <taxon>Bacteria</taxon>
        <taxon>Pseudomonadati</taxon>
        <taxon>Pseudomonadota</taxon>
        <taxon>Alphaproteobacteria</taxon>
        <taxon>Hyphomicrobiales</taxon>
        <taxon>Hyphomicrobiaceae</taxon>
        <taxon>Methyloligella</taxon>
    </lineage>
</organism>
<evidence type="ECO:0000313" key="13">
    <source>
        <dbReference type="Proteomes" id="UP001597102"/>
    </source>
</evidence>
<dbReference type="GO" id="GO:0008939">
    <property type="term" value="F:nicotinate-nucleotide-dimethylbenzimidazole phosphoribosyltransferase activity"/>
    <property type="evidence" value="ECO:0007669"/>
    <property type="project" value="UniProtKB-EC"/>
</dbReference>
<accession>A0ABW3JCA5</accession>
<evidence type="ECO:0000256" key="8">
    <source>
        <dbReference type="ARBA" id="ARBA00030686"/>
    </source>
</evidence>
<feature type="region of interest" description="Disordered" evidence="11">
    <location>
        <begin position="1"/>
        <end position="31"/>
    </location>
</feature>
<dbReference type="InterPro" id="IPR003200">
    <property type="entry name" value="Nict_dMeBzImd_PRibTrfase"/>
</dbReference>
<sequence>MTDAEWYRAPCPRPSETREREAADRQNALTKPPGSLGVLERLAIRLAGLQDTGRPRADKISIVLFAGDHGVTAQGVSPYPSEVTVQMLQNFTQGGAAISVLARELNASLEVVDAGSLAEADLQGVVADKPRSGTRDFSAEPALTADELAHALAAGQRAVGRALKASPDILVLGEMGIGNTTAAAAIAAALLDLAPLEIVGAGAGLDDDGIRRKASIIADALERHGLVPSGIPPLAVLEAVGGLEIAALAGAMIAAAQARIPVLVDGFIVTAAALAAVRINPSCRDWLIFSHRSFERGHQIVLDALDAEPLLDLRLRLGEGSGAAVAVPLLRLACALHAGMATFDEASVSGPC</sequence>
<dbReference type="Pfam" id="PF02277">
    <property type="entry name" value="DBI_PRT"/>
    <property type="match status" value="1"/>
</dbReference>
<evidence type="ECO:0000256" key="1">
    <source>
        <dbReference type="ARBA" id="ARBA00005049"/>
    </source>
</evidence>
<evidence type="ECO:0000256" key="6">
    <source>
        <dbReference type="ARBA" id="ARBA00022676"/>
    </source>
</evidence>
<dbReference type="PANTHER" id="PTHR43463:SF1">
    <property type="entry name" value="NICOTINATE-NUCLEOTIDE--DIMETHYLBENZIMIDAZOLE PHOSPHORIBOSYLTRANSFERASE"/>
    <property type="match status" value="1"/>
</dbReference>
<evidence type="ECO:0000256" key="7">
    <source>
        <dbReference type="ARBA" id="ARBA00022679"/>
    </source>
</evidence>
<keyword evidence="13" id="KW-1185">Reference proteome</keyword>
<dbReference type="Gene3D" id="1.10.1610.10">
    <property type="match status" value="1"/>
</dbReference>
<keyword evidence="5 10" id="KW-0169">Cobalamin biosynthesis</keyword>
<dbReference type="RefSeq" id="WP_379088314.1">
    <property type="nucleotide sequence ID" value="NZ_JBHTJO010000001.1"/>
</dbReference>
<dbReference type="InterPro" id="IPR017846">
    <property type="entry name" value="Nict_dMeBzImd_PRibTrfase_bact"/>
</dbReference>
<evidence type="ECO:0000256" key="3">
    <source>
        <dbReference type="ARBA" id="ARBA00011991"/>
    </source>
</evidence>
<dbReference type="PANTHER" id="PTHR43463">
    <property type="entry name" value="NICOTINATE-NUCLEOTIDE--DIMETHYLBENZIMIDAZOLE PHOSPHORIBOSYLTRANSFERASE"/>
    <property type="match status" value="1"/>
</dbReference>
<dbReference type="InterPro" id="IPR036087">
    <property type="entry name" value="Nict_dMeBzImd_PRibTrfase_sf"/>
</dbReference>
<dbReference type="CDD" id="cd02439">
    <property type="entry name" value="DMB-PRT_CobT"/>
    <property type="match status" value="1"/>
</dbReference>
<dbReference type="InterPro" id="IPR023195">
    <property type="entry name" value="Nict_dMeBzImd_PRibTrfase_N"/>
</dbReference>
<keyword evidence="7 10" id="KW-0808">Transferase</keyword>
<dbReference type="Gene3D" id="3.40.50.10210">
    <property type="match status" value="1"/>
</dbReference>
<gene>
    <name evidence="10 12" type="primary">cobT</name>
    <name evidence="12" type="ORF">ACFQ2F_08030</name>
</gene>
<protein>
    <recommendedName>
        <fullName evidence="4 10">Nicotinate-nucleotide--dimethylbenzimidazole phosphoribosyltransferase</fullName>
        <shortName evidence="10">NN:DBI PRT</shortName>
        <ecNumber evidence="3 10">2.4.2.21</ecNumber>
    </recommendedName>
    <alternativeName>
        <fullName evidence="8 10">N(1)-alpha-phosphoribosyltransferase</fullName>
    </alternativeName>
</protein>
<evidence type="ECO:0000256" key="2">
    <source>
        <dbReference type="ARBA" id="ARBA00007110"/>
    </source>
</evidence>
<feature type="compositionally biased region" description="Basic and acidic residues" evidence="11">
    <location>
        <begin position="15"/>
        <end position="24"/>
    </location>
</feature>
<name>A0ABW3JCA5_9HYPH</name>
<comment type="function">
    <text evidence="10">Catalyzes the synthesis of alpha-ribazole-5'-phosphate from nicotinate mononucleotide (NAMN) and 5,6-dimethylbenzimidazole (DMB).</text>
</comment>
<dbReference type="NCBIfam" id="NF000996">
    <property type="entry name" value="PRK00105.1"/>
    <property type="match status" value="1"/>
</dbReference>
<feature type="active site" description="Proton acceptor" evidence="10">
    <location>
        <position position="319"/>
    </location>
</feature>
<keyword evidence="6 10" id="KW-0328">Glycosyltransferase</keyword>